<evidence type="ECO:0000256" key="3">
    <source>
        <dbReference type="ARBA" id="ARBA00022670"/>
    </source>
</evidence>
<accession>A0AAV1K5E4</accession>
<dbReference type="GO" id="GO:0016485">
    <property type="term" value="P:protein processing"/>
    <property type="evidence" value="ECO:0007669"/>
    <property type="project" value="UniProtKB-ARBA"/>
</dbReference>
<dbReference type="PROSITE" id="PS00135">
    <property type="entry name" value="TRYPSIN_SER"/>
    <property type="match status" value="1"/>
</dbReference>
<keyword evidence="3 9" id="KW-0645">Protease</keyword>
<dbReference type="GO" id="GO:0004252">
    <property type="term" value="F:serine-type endopeptidase activity"/>
    <property type="evidence" value="ECO:0007669"/>
    <property type="project" value="UniProtKB-EC"/>
</dbReference>
<dbReference type="CDD" id="cd00190">
    <property type="entry name" value="Tryp_SPc"/>
    <property type="match status" value="1"/>
</dbReference>
<dbReference type="InterPro" id="IPR001314">
    <property type="entry name" value="Peptidase_S1A"/>
</dbReference>
<keyword evidence="5 9" id="KW-0720">Serine protease</keyword>
<evidence type="ECO:0000256" key="10">
    <source>
        <dbReference type="SAM" id="SignalP"/>
    </source>
</evidence>
<keyword evidence="13" id="KW-1185">Reference proteome</keyword>
<proteinExistence type="predicted"/>
<keyword evidence="2" id="KW-0964">Secreted</keyword>
<dbReference type="InterPro" id="IPR033116">
    <property type="entry name" value="TRYPSIN_SER"/>
</dbReference>
<dbReference type="InterPro" id="IPR051333">
    <property type="entry name" value="CLIP_Serine_Protease"/>
</dbReference>
<dbReference type="Pfam" id="PF00089">
    <property type="entry name" value="Trypsin"/>
    <property type="match status" value="1"/>
</dbReference>
<keyword evidence="4 9" id="KW-0378">Hydrolase</keyword>
<dbReference type="Gene3D" id="2.40.10.10">
    <property type="entry name" value="Trypsin-like serine proteases"/>
    <property type="match status" value="2"/>
</dbReference>
<sequence>MHHLRLCTYLILLSLKFSVTLGLFIGDRCKPQPQTSGGTCVLLDDCPVAIRAIRENDNHPFKRCGFSGKVEIVCCPKGEDQPHPTSTVKTEAKFGGRIADIQCQKIVETSIPPLGLHIIGGETASPGEFPHMVALGYNRSDVLEFDCGGSLISENYVLTAAHCLDTLDQIRPSIARLGVVEIKEPRFNRETDIIIADITFYPQYSRKEKYHDLALLRLETPATLSPNLNPICLHTKDENPTVPLTITGWGKTSTTRDTRSNILLKANVSVVPISQCTESYMNWRRLPNGIARTQICAGDEFGKHDTCQGDSGGPLQALTEQDGNYRLIGVTSFGRGCASTVPGVYTRVSEYLDWIEEIVWPNKFQR</sequence>
<protein>
    <recommendedName>
        <fullName evidence="8">trypsin</fullName>
        <ecNumber evidence="8">3.4.21.4</ecNumber>
    </recommendedName>
</protein>
<name>A0AAV1K5E4_9NEOP</name>
<dbReference type="InterPro" id="IPR018114">
    <property type="entry name" value="TRYPSIN_HIS"/>
</dbReference>
<comment type="catalytic activity">
    <reaction evidence="7">
        <text>Preferential cleavage: Arg-|-Xaa, Lys-|-Xaa.</text>
        <dbReference type="EC" id="3.4.21.4"/>
    </reaction>
</comment>
<dbReference type="PRINTS" id="PR00722">
    <property type="entry name" value="CHYMOTRYPSIN"/>
</dbReference>
<dbReference type="InterPro" id="IPR043504">
    <property type="entry name" value="Peptidase_S1_PA_chymotrypsin"/>
</dbReference>
<dbReference type="InterPro" id="IPR009003">
    <property type="entry name" value="Peptidase_S1_PA"/>
</dbReference>
<dbReference type="AlphaFoldDB" id="A0AAV1K5E4"/>
<keyword evidence="10" id="KW-0732">Signal</keyword>
<evidence type="ECO:0000256" key="5">
    <source>
        <dbReference type="ARBA" id="ARBA00022825"/>
    </source>
</evidence>
<dbReference type="PANTHER" id="PTHR24260:SF135">
    <property type="entry name" value="CLIP DOMAIN-CONTAINING SERINE PROTEASE-RELATED"/>
    <property type="match status" value="1"/>
</dbReference>
<evidence type="ECO:0000256" key="7">
    <source>
        <dbReference type="ARBA" id="ARBA00036320"/>
    </source>
</evidence>
<reference evidence="12 13" key="1">
    <citation type="submission" date="2023-11" db="EMBL/GenBank/DDBJ databases">
        <authorList>
            <person name="Okamura Y."/>
        </authorList>
    </citation>
    <scope>NUCLEOTIDE SEQUENCE [LARGE SCALE GENOMIC DNA]</scope>
</reference>
<evidence type="ECO:0000256" key="8">
    <source>
        <dbReference type="ARBA" id="ARBA00038868"/>
    </source>
</evidence>
<feature type="signal peptide" evidence="10">
    <location>
        <begin position="1"/>
        <end position="22"/>
    </location>
</feature>
<organism evidence="12 13">
    <name type="scientific">Leptosia nina</name>
    <dbReference type="NCBI Taxonomy" id="320188"/>
    <lineage>
        <taxon>Eukaryota</taxon>
        <taxon>Metazoa</taxon>
        <taxon>Ecdysozoa</taxon>
        <taxon>Arthropoda</taxon>
        <taxon>Hexapoda</taxon>
        <taxon>Insecta</taxon>
        <taxon>Pterygota</taxon>
        <taxon>Neoptera</taxon>
        <taxon>Endopterygota</taxon>
        <taxon>Lepidoptera</taxon>
        <taxon>Glossata</taxon>
        <taxon>Ditrysia</taxon>
        <taxon>Papilionoidea</taxon>
        <taxon>Pieridae</taxon>
        <taxon>Pierinae</taxon>
        <taxon>Leptosia</taxon>
    </lineage>
</organism>
<gene>
    <name evidence="12" type="ORF">LNINA_LOCUS15123</name>
</gene>
<dbReference type="EC" id="3.4.21.4" evidence="8"/>
<evidence type="ECO:0000313" key="12">
    <source>
        <dbReference type="EMBL" id="CAK1556368.1"/>
    </source>
</evidence>
<comment type="caution">
    <text evidence="12">The sequence shown here is derived from an EMBL/GenBank/DDBJ whole genome shotgun (WGS) entry which is preliminary data.</text>
</comment>
<evidence type="ECO:0000256" key="1">
    <source>
        <dbReference type="ARBA" id="ARBA00004613"/>
    </source>
</evidence>
<dbReference type="SUPFAM" id="SSF50494">
    <property type="entry name" value="Trypsin-like serine proteases"/>
    <property type="match status" value="1"/>
</dbReference>
<feature type="chain" id="PRO_5043382083" description="trypsin" evidence="10">
    <location>
        <begin position="23"/>
        <end position="366"/>
    </location>
</feature>
<feature type="domain" description="Peptidase S1" evidence="11">
    <location>
        <begin position="118"/>
        <end position="360"/>
    </location>
</feature>
<keyword evidence="6" id="KW-1015">Disulfide bond</keyword>
<comment type="subcellular location">
    <subcellularLocation>
        <location evidence="1">Secreted</location>
    </subcellularLocation>
</comment>
<dbReference type="InterPro" id="IPR001254">
    <property type="entry name" value="Trypsin_dom"/>
</dbReference>
<dbReference type="Proteomes" id="UP001497472">
    <property type="component" value="Unassembled WGS sequence"/>
</dbReference>
<dbReference type="PROSITE" id="PS50240">
    <property type="entry name" value="TRYPSIN_DOM"/>
    <property type="match status" value="1"/>
</dbReference>
<dbReference type="EMBL" id="CAVLEF010000283">
    <property type="protein sequence ID" value="CAK1556368.1"/>
    <property type="molecule type" value="Genomic_DNA"/>
</dbReference>
<evidence type="ECO:0000259" key="11">
    <source>
        <dbReference type="PROSITE" id="PS50240"/>
    </source>
</evidence>
<dbReference type="PROSITE" id="PS00134">
    <property type="entry name" value="TRYPSIN_HIS"/>
    <property type="match status" value="1"/>
</dbReference>
<dbReference type="GO" id="GO:0005576">
    <property type="term" value="C:extracellular region"/>
    <property type="evidence" value="ECO:0007669"/>
    <property type="project" value="UniProtKB-SubCell"/>
</dbReference>
<evidence type="ECO:0000256" key="2">
    <source>
        <dbReference type="ARBA" id="ARBA00022525"/>
    </source>
</evidence>
<dbReference type="PANTHER" id="PTHR24260">
    <property type="match status" value="1"/>
</dbReference>
<evidence type="ECO:0000256" key="4">
    <source>
        <dbReference type="ARBA" id="ARBA00022801"/>
    </source>
</evidence>
<evidence type="ECO:0000313" key="13">
    <source>
        <dbReference type="Proteomes" id="UP001497472"/>
    </source>
</evidence>
<evidence type="ECO:0000256" key="6">
    <source>
        <dbReference type="ARBA" id="ARBA00023157"/>
    </source>
</evidence>
<evidence type="ECO:0000256" key="9">
    <source>
        <dbReference type="RuleBase" id="RU363034"/>
    </source>
</evidence>
<dbReference type="SMART" id="SM00020">
    <property type="entry name" value="Tryp_SPc"/>
    <property type="match status" value="1"/>
</dbReference>
<dbReference type="FunFam" id="2.40.10.10:FF:000047">
    <property type="entry name" value="Trypsin eta"/>
    <property type="match status" value="1"/>
</dbReference>